<dbReference type="InterPro" id="IPR008271">
    <property type="entry name" value="Ser/Thr_kinase_AS"/>
</dbReference>
<dbReference type="Gene3D" id="3.30.200.20">
    <property type="entry name" value="Phosphorylase Kinase, domain 1"/>
    <property type="match status" value="1"/>
</dbReference>
<dbReference type="GO" id="GO:0005634">
    <property type="term" value="C:nucleus"/>
    <property type="evidence" value="ECO:0000318"/>
    <property type="project" value="GO_Central"/>
</dbReference>
<keyword evidence="6" id="KW-0418">Kinase</keyword>
<organism evidence="10">
    <name type="scientific">Glycine max</name>
    <name type="common">Soybean</name>
    <name type="synonym">Glycine hispida</name>
    <dbReference type="NCBI Taxonomy" id="3847"/>
    <lineage>
        <taxon>Eukaryota</taxon>
        <taxon>Viridiplantae</taxon>
        <taxon>Streptophyta</taxon>
        <taxon>Embryophyta</taxon>
        <taxon>Tracheophyta</taxon>
        <taxon>Spermatophyta</taxon>
        <taxon>Magnoliopsida</taxon>
        <taxon>eudicotyledons</taxon>
        <taxon>Gunneridae</taxon>
        <taxon>Pentapetalae</taxon>
        <taxon>rosids</taxon>
        <taxon>fabids</taxon>
        <taxon>Fabales</taxon>
        <taxon>Fabaceae</taxon>
        <taxon>Papilionoideae</taxon>
        <taxon>50 kb inversion clade</taxon>
        <taxon>NPAAA clade</taxon>
        <taxon>indigoferoid/millettioid clade</taxon>
        <taxon>Phaseoleae</taxon>
        <taxon>Glycine</taxon>
        <taxon>Glycine subgen. Soja</taxon>
    </lineage>
</organism>
<dbReference type="FunFam" id="3.30.200.20:FF:001207">
    <property type="entry name" value="CDPK-related kinase 1"/>
    <property type="match status" value="1"/>
</dbReference>
<feature type="domain" description="Protein kinase" evidence="8">
    <location>
        <begin position="1"/>
        <end position="224"/>
    </location>
</feature>
<dbReference type="InterPro" id="IPR000719">
    <property type="entry name" value="Prot_kinase_dom"/>
</dbReference>
<dbReference type="AlphaFoldDB" id="A0A0R0EM45"/>
<dbReference type="InterPro" id="IPR002048">
    <property type="entry name" value="EF_hand_dom"/>
</dbReference>
<evidence type="ECO:0000256" key="1">
    <source>
        <dbReference type="ARBA" id="ARBA00005354"/>
    </source>
</evidence>
<evidence type="ECO:0000259" key="9">
    <source>
        <dbReference type="PROSITE" id="PS50222"/>
    </source>
</evidence>
<dbReference type="CDD" id="cd05117">
    <property type="entry name" value="STKc_CAMK"/>
    <property type="match status" value="1"/>
</dbReference>
<evidence type="ECO:0008006" key="13">
    <source>
        <dbReference type="Google" id="ProtNLM"/>
    </source>
</evidence>
<evidence type="ECO:0000313" key="11">
    <source>
        <dbReference type="EnsemblPlants" id="KRG95088"/>
    </source>
</evidence>
<dbReference type="OrthoDB" id="40902at2759"/>
<dbReference type="EMBL" id="CM000852">
    <property type="protein sequence ID" value="KRG95088.1"/>
    <property type="molecule type" value="Genomic_DNA"/>
</dbReference>
<dbReference type="STRING" id="3847.A0A0R0EM45"/>
<dbReference type="PaxDb" id="3847-GLYMA19G30940.2"/>
<proteinExistence type="inferred from homology"/>
<sequence length="416" mass="47180">MTTAIAIEDVRREVKILQALTGHKNLVQFYEAYEDNDNVYIVMELCKGGELLDKILSRGGKYSEEDARIVMIQILSVVAFCHLQGVVHRDLKPENFLYISKDENSTLKVIDFGLSDYVKPDERLNDIVGSAYYVAPEVLHRSYGTEADMWSIGVIAYILLCGSRPFWARTESGIFRAVLKADPSFEEAPWPSLSADAKDFVKRLLNKDYRKRLTAAQALSHPWLVNHCDDVKIPFDMIIHKLVKTYICSSSLRKSALGALAKTLTLVQLAYLREQFNMLGPNKSGLISMQNFKTAILRSATDASKDSRVLDYVNMVSSIQYRKLDFEEFCAAAISVHQLEGMESWEQHARRAYEMFEKEGNRPIMIEELASELGLSPSVPIHVVLQDWIRHSDGKLSFLGFVRLLHGVSSRTFQKA</sequence>
<evidence type="ECO:0000256" key="2">
    <source>
        <dbReference type="ARBA" id="ARBA00022527"/>
    </source>
</evidence>
<evidence type="ECO:0000259" key="8">
    <source>
        <dbReference type="PROSITE" id="PS50011"/>
    </source>
</evidence>
<reference evidence="10" key="3">
    <citation type="submission" date="2018-07" db="EMBL/GenBank/DDBJ databases">
        <title>WGS assembly of Glycine max.</title>
        <authorList>
            <person name="Schmutz J."/>
            <person name="Cannon S."/>
            <person name="Schlueter J."/>
            <person name="Ma J."/>
            <person name="Mitros T."/>
            <person name="Nelson W."/>
            <person name="Hyten D."/>
            <person name="Song Q."/>
            <person name="Thelen J."/>
            <person name="Cheng J."/>
            <person name="Xu D."/>
            <person name="Hellsten U."/>
            <person name="May G."/>
            <person name="Yu Y."/>
            <person name="Sakurai T."/>
            <person name="Umezawa T."/>
            <person name="Bhattacharyya M."/>
            <person name="Sandhu D."/>
            <person name="Valliyodan B."/>
            <person name="Lindquist E."/>
            <person name="Peto M."/>
            <person name="Grant D."/>
            <person name="Shu S."/>
            <person name="Goodstein D."/>
            <person name="Barry K."/>
            <person name="Futrell-Griggs M."/>
            <person name="Abernathy B."/>
            <person name="Du J."/>
            <person name="Tian Z."/>
            <person name="Zhu L."/>
            <person name="Gill N."/>
            <person name="Joshi T."/>
            <person name="Libault M."/>
            <person name="Sethuraman A."/>
            <person name="Zhang X."/>
            <person name="Shinozaki K."/>
            <person name="Nguyen H."/>
            <person name="Wing R."/>
            <person name="Cregan P."/>
            <person name="Specht J."/>
            <person name="Grimwood J."/>
            <person name="Rokhsar D."/>
            <person name="Stacey G."/>
            <person name="Shoemaker R."/>
            <person name="Jackson S."/>
        </authorList>
    </citation>
    <scope>NUCLEOTIDE SEQUENCE</scope>
    <source>
        <tissue evidence="10">Callus</tissue>
    </source>
</reference>
<evidence type="ECO:0000313" key="12">
    <source>
        <dbReference type="Proteomes" id="UP000008827"/>
    </source>
</evidence>
<keyword evidence="12" id="KW-1185">Reference proteome</keyword>
<evidence type="ECO:0000313" key="10">
    <source>
        <dbReference type="EMBL" id="KRG95088.1"/>
    </source>
</evidence>
<protein>
    <recommendedName>
        <fullName evidence="13">Protein kinase domain-containing protein</fullName>
    </recommendedName>
</protein>
<keyword evidence="5" id="KW-0547">Nucleotide-binding</keyword>
<feature type="domain" description="EF-hand" evidence="9">
    <location>
        <begin position="267"/>
        <end position="302"/>
    </location>
</feature>
<dbReference type="OMA" id="GKECEIG"/>
<dbReference type="SUPFAM" id="SSF56112">
    <property type="entry name" value="Protein kinase-like (PK-like)"/>
    <property type="match status" value="1"/>
</dbReference>
<accession>A0A0R0EM45</accession>
<dbReference type="SMR" id="A0A0R0EM45"/>
<dbReference type="Proteomes" id="UP000008827">
    <property type="component" value="Chromosome 19"/>
</dbReference>
<dbReference type="GO" id="GO:0004683">
    <property type="term" value="F:calcium/calmodulin-dependent protein kinase activity"/>
    <property type="evidence" value="ECO:0000318"/>
    <property type="project" value="GO_Central"/>
</dbReference>
<dbReference type="SUPFAM" id="SSF47473">
    <property type="entry name" value="EF-hand"/>
    <property type="match status" value="1"/>
</dbReference>
<gene>
    <name evidence="10" type="ORF">GLYMA_19G129200</name>
</gene>
<dbReference type="Gramene" id="KRG95088">
    <property type="protein sequence ID" value="KRG95088"/>
    <property type="gene ID" value="GLYMA_19G129200"/>
</dbReference>
<dbReference type="Gene3D" id="1.10.510.10">
    <property type="entry name" value="Transferase(Phosphotransferase) domain 1"/>
    <property type="match status" value="1"/>
</dbReference>
<reference evidence="10 11" key="1">
    <citation type="journal article" date="2010" name="Nature">
        <title>Genome sequence of the palaeopolyploid soybean.</title>
        <authorList>
            <person name="Schmutz J."/>
            <person name="Cannon S.B."/>
            <person name="Schlueter J."/>
            <person name="Ma J."/>
            <person name="Mitros T."/>
            <person name="Nelson W."/>
            <person name="Hyten D.L."/>
            <person name="Song Q."/>
            <person name="Thelen J.J."/>
            <person name="Cheng J."/>
            <person name="Xu D."/>
            <person name="Hellsten U."/>
            <person name="May G.D."/>
            <person name="Yu Y."/>
            <person name="Sakurai T."/>
            <person name="Umezawa T."/>
            <person name="Bhattacharyya M.K."/>
            <person name="Sandhu D."/>
            <person name="Valliyodan B."/>
            <person name="Lindquist E."/>
            <person name="Peto M."/>
            <person name="Grant D."/>
            <person name="Shu S."/>
            <person name="Goodstein D."/>
            <person name="Barry K."/>
            <person name="Futrell-Griggs M."/>
            <person name="Abernathy B."/>
            <person name="Du J."/>
            <person name="Tian Z."/>
            <person name="Zhu L."/>
            <person name="Gill N."/>
            <person name="Joshi T."/>
            <person name="Libault M."/>
            <person name="Sethuraman A."/>
            <person name="Zhang X.-C."/>
            <person name="Shinozaki K."/>
            <person name="Nguyen H.T."/>
            <person name="Wing R.A."/>
            <person name="Cregan P."/>
            <person name="Specht J."/>
            <person name="Grimwood J."/>
            <person name="Rokhsar D."/>
            <person name="Stacey G."/>
            <person name="Shoemaker R.C."/>
            <person name="Jackson S.A."/>
        </authorList>
    </citation>
    <scope>NUCLEOTIDE SEQUENCE [LARGE SCALE GENOMIC DNA]</scope>
    <source>
        <strain evidence="11">cv. Williams 82</strain>
        <tissue evidence="10">Callus</tissue>
    </source>
</reference>
<dbReference type="Gene3D" id="1.10.238.10">
    <property type="entry name" value="EF-hand"/>
    <property type="match status" value="2"/>
</dbReference>
<dbReference type="GO" id="GO:0035556">
    <property type="term" value="P:intracellular signal transduction"/>
    <property type="evidence" value="ECO:0000318"/>
    <property type="project" value="GO_Central"/>
</dbReference>
<keyword evidence="3" id="KW-0597">Phosphoprotein</keyword>
<dbReference type="GO" id="GO:0009931">
    <property type="term" value="F:calcium-dependent protein serine/threonine kinase activity"/>
    <property type="evidence" value="ECO:0000318"/>
    <property type="project" value="GO_Central"/>
</dbReference>
<dbReference type="GO" id="GO:0005509">
    <property type="term" value="F:calcium ion binding"/>
    <property type="evidence" value="ECO:0007669"/>
    <property type="project" value="InterPro"/>
</dbReference>
<keyword evidence="4" id="KW-0808">Transferase</keyword>
<dbReference type="PROSITE" id="PS50011">
    <property type="entry name" value="PROTEIN_KINASE_DOM"/>
    <property type="match status" value="1"/>
</dbReference>
<keyword evidence="7" id="KW-0067">ATP-binding</keyword>
<reference evidence="11" key="2">
    <citation type="submission" date="2018-02" db="UniProtKB">
        <authorList>
            <consortium name="EnsemblPlants"/>
        </authorList>
    </citation>
    <scope>IDENTIFICATION</scope>
    <source>
        <strain evidence="11">Williams 82</strain>
    </source>
</reference>
<dbReference type="InParanoid" id="A0A0R0EM45"/>
<dbReference type="SMART" id="SM00220">
    <property type="entry name" value="S_TKc"/>
    <property type="match status" value="1"/>
</dbReference>
<dbReference type="PANTHER" id="PTHR24349">
    <property type="entry name" value="SERINE/THREONINE-PROTEIN KINASE"/>
    <property type="match status" value="1"/>
</dbReference>
<dbReference type="InterPro" id="IPR011009">
    <property type="entry name" value="Kinase-like_dom_sf"/>
</dbReference>
<dbReference type="GO" id="GO:0005524">
    <property type="term" value="F:ATP binding"/>
    <property type="evidence" value="ECO:0007669"/>
    <property type="project" value="UniProtKB-KW"/>
</dbReference>
<dbReference type="EnsemblPlants" id="KRG95088">
    <property type="protein sequence ID" value="KRG95088"/>
    <property type="gene ID" value="GLYMA_19G129200"/>
</dbReference>
<evidence type="ECO:0000256" key="5">
    <source>
        <dbReference type="ARBA" id="ARBA00022741"/>
    </source>
</evidence>
<evidence type="ECO:0000256" key="4">
    <source>
        <dbReference type="ARBA" id="ARBA00022679"/>
    </source>
</evidence>
<dbReference type="FunFam" id="1.10.510.10:FF:000111">
    <property type="entry name" value="CDPK-related kinase 1"/>
    <property type="match status" value="1"/>
</dbReference>
<dbReference type="PROSITE" id="PS00108">
    <property type="entry name" value="PROTEIN_KINASE_ST"/>
    <property type="match status" value="1"/>
</dbReference>
<dbReference type="InterPro" id="IPR050205">
    <property type="entry name" value="CDPK_Ser/Thr_kinases"/>
</dbReference>
<dbReference type="PROSITE" id="PS50222">
    <property type="entry name" value="EF_HAND_2"/>
    <property type="match status" value="1"/>
</dbReference>
<evidence type="ECO:0000256" key="6">
    <source>
        <dbReference type="ARBA" id="ARBA00022777"/>
    </source>
</evidence>
<dbReference type="FunFam" id="1.10.238.10:FF:000233">
    <property type="entry name" value="CDPK-related kinase 1"/>
    <property type="match status" value="1"/>
</dbReference>
<comment type="similarity">
    <text evidence="1">Belongs to the protein kinase superfamily. CAMK Ser/Thr protein kinase family. CaMK subfamily.</text>
</comment>
<evidence type="ECO:0000256" key="3">
    <source>
        <dbReference type="ARBA" id="ARBA00022553"/>
    </source>
</evidence>
<dbReference type="GO" id="GO:0005737">
    <property type="term" value="C:cytoplasm"/>
    <property type="evidence" value="ECO:0000318"/>
    <property type="project" value="GO_Central"/>
</dbReference>
<keyword evidence="2" id="KW-0723">Serine/threonine-protein kinase</keyword>
<dbReference type="InterPro" id="IPR011992">
    <property type="entry name" value="EF-hand-dom_pair"/>
</dbReference>
<dbReference type="GO" id="GO:0005516">
    <property type="term" value="F:calmodulin binding"/>
    <property type="evidence" value="ECO:0000318"/>
    <property type="project" value="GO_Central"/>
</dbReference>
<dbReference type="Pfam" id="PF00069">
    <property type="entry name" value="Pkinase"/>
    <property type="match status" value="1"/>
</dbReference>
<name>A0A0R0EM45_SOYBN</name>
<evidence type="ECO:0000256" key="7">
    <source>
        <dbReference type="ARBA" id="ARBA00022840"/>
    </source>
</evidence>